<dbReference type="EMBL" id="GBRH01173395">
    <property type="protein sequence ID" value="JAE24501.1"/>
    <property type="molecule type" value="Transcribed_RNA"/>
</dbReference>
<evidence type="ECO:0000256" key="1">
    <source>
        <dbReference type="SAM" id="MobiDB-lite"/>
    </source>
</evidence>
<reference evidence="2" key="1">
    <citation type="submission" date="2014-09" db="EMBL/GenBank/DDBJ databases">
        <authorList>
            <person name="Magalhaes I.L.F."/>
            <person name="Oliveira U."/>
            <person name="Santos F.R."/>
            <person name="Vidigal T.H.D.A."/>
            <person name="Brescovit A.D."/>
            <person name="Santos A.J."/>
        </authorList>
    </citation>
    <scope>NUCLEOTIDE SEQUENCE</scope>
    <source>
        <tissue evidence="2">Shoot tissue taken approximately 20 cm above the soil surface</tissue>
    </source>
</reference>
<sequence>MVSIFESLHHYSLGKFSDGDSHVPTWPHVRMKTVGNCFKSFSLPHFILGIEKDNIGNGYNIGDNGNIGNGDNGSETYRYRSDNNNSDRKTPTHRL</sequence>
<protein>
    <submittedName>
        <fullName evidence="2">Uncharacterized protein</fullName>
    </submittedName>
</protein>
<evidence type="ECO:0000313" key="2">
    <source>
        <dbReference type="EMBL" id="JAE24501.1"/>
    </source>
</evidence>
<proteinExistence type="predicted"/>
<reference evidence="2" key="2">
    <citation type="journal article" date="2015" name="Data Brief">
        <title>Shoot transcriptome of the giant reed, Arundo donax.</title>
        <authorList>
            <person name="Barrero R.A."/>
            <person name="Guerrero F.D."/>
            <person name="Moolhuijzen P."/>
            <person name="Goolsby J.A."/>
            <person name="Tidwell J."/>
            <person name="Bellgard S.E."/>
            <person name="Bellgard M.I."/>
        </authorList>
    </citation>
    <scope>NUCLEOTIDE SEQUENCE</scope>
    <source>
        <tissue evidence="2">Shoot tissue taken approximately 20 cm above the soil surface</tissue>
    </source>
</reference>
<feature type="region of interest" description="Disordered" evidence="1">
    <location>
        <begin position="59"/>
        <end position="95"/>
    </location>
</feature>
<accession>A0A0A9GPM7</accession>
<dbReference type="AlphaFoldDB" id="A0A0A9GPM7"/>
<feature type="compositionally biased region" description="Basic and acidic residues" evidence="1">
    <location>
        <begin position="77"/>
        <end position="95"/>
    </location>
</feature>
<name>A0A0A9GPM7_ARUDO</name>
<organism evidence="2">
    <name type="scientific">Arundo donax</name>
    <name type="common">Giant reed</name>
    <name type="synonym">Donax arundinaceus</name>
    <dbReference type="NCBI Taxonomy" id="35708"/>
    <lineage>
        <taxon>Eukaryota</taxon>
        <taxon>Viridiplantae</taxon>
        <taxon>Streptophyta</taxon>
        <taxon>Embryophyta</taxon>
        <taxon>Tracheophyta</taxon>
        <taxon>Spermatophyta</taxon>
        <taxon>Magnoliopsida</taxon>
        <taxon>Liliopsida</taxon>
        <taxon>Poales</taxon>
        <taxon>Poaceae</taxon>
        <taxon>PACMAD clade</taxon>
        <taxon>Arundinoideae</taxon>
        <taxon>Arundineae</taxon>
        <taxon>Arundo</taxon>
    </lineage>
</organism>